<reference evidence="2 3" key="1">
    <citation type="submission" date="2019-02" db="EMBL/GenBank/DDBJ databases">
        <title>Genome sequencing of the rare red list fungi Phellinidium pouzarii.</title>
        <authorList>
            <person name="Buettner E."/>
            <person name="Kellner H."/>
        </authorList>
    </citation>
    <scope>NUCLEOTIDE SEQUENCE [LARGE SCALE GENOMIC DNA]</scope>
    <source>
        <strain evidence="2 3">DSM 108285</strain>
    </source>
</reference>
<evidence type="ECO:0008006" key="4">
    <source>
        <dbReference type="Google" id="ProtNLM"/>
    </source>
</evidence>
<dbReference type="PANTHER" id="PTHR28160">
    <property type="entry name" value="54S RIBOSOMAL PROTEIN L15, MITOCHONDRIAL"/>
    <property type="match status" value="1"/>
</dbReference>
<dbReference type="EMBL" id="SGPK01000162">
    <property type="protein sequence ID" value="THH07038.1"/>
    <property type="molecule type" value="Genomic_DNA"/>
</dbReference>
<dbReference type="GO" id="GO:0006396">
    <property type="term" value="P:RNA processing"/>
    <property type="evidence" value="ECO:0007669"/>
    <property type="project" value="InterPro"/>
</dbReference>
<feature type="region of interest" description="Disordered" evidence="1">
    <location>
        <begin position="265"/>
        <end position="307"/>
    </location>
</feature>
<dbReference type="GO" id="GO:0004525">
    <property type="term" value="F:ribonuclease III activity"/>
    <property type="evidence" value="ECO:0007669"/>
    <property type="project" value="InterPro"/>
</dbReference>
<dbReference type="InterPro" id="IPR040030">
    <property type="entry name" value="Ribosomal_mL57"/>
</dbReference>
<gene>
    <name evidence="2" type="ORF">EW145_g3658</name>
</gene>
<name>A0A4S4L885_9AGAM</name>
<sequence>MSRRFEATAAARRPASDYPRTEYLDDDEWSAHGERNGRSNGDRSAKVPYPKERPRANPEPLIEHLHHIFPPLEFPPTISTQMLTHISAKEAWAGHNARLAFVASVELSPASSPSLDPDATFDFNLIAYRALHTNLLGEYVGNQWKLRRIMLWTLPIPSSAKAATRMSLSRHFEEDGKRSRDYNPVAGPGLYKVQGTTVEGIMGGVFHQFGGTIAQRVFHTRLLPHILCPGTPFGLHDAFHNAALDMQERMGGADGLLVKRADARLRQSSTPSSGSSHSYVSEGFRETKGLSRPSTESEQLNRKRILS</sequence>
<evidence type="ECO:0000256" key="1">
    <source>
        <dbReference type="SAM" id="MobiDB-lite"/>
    </source>
</evidence>
<dbReference type="GO" id="GO:0003735">
    <property type="term" value="F:structural constituent of ribosome"/>
    <property type="evidence" value="ECO:0007669"/>
    <property type="project" value="InterPro"/>
</dbReference>
<dbReference type="AlphaFoldDB" id="A0A4S4L885"/>
<feature type="region of interest" description="Disordered" evidence="1">
    <location>
        <begin position="1"/>
        <end position="57"/>
    </location>
</feature>
<dbReference type="OrthoDB" id="2281895at2759"/>
<proteinExistence type="predicted"/>
<dbReference type="Gene3D" id="1.10.1520.10">
    <property type="entry name" value="Ribonuclease III domain"/>
    <property type="match status" value="1"/>
</dbReference>
<evidence type="ECO:0000313" key="3">
    <source>
        <dbReference type="Proteomes" id="UP000308199"/>
    </source>
</evidence>
<accession>A0A4S4L885</accession>
<feature type="compositionally biased region" description="Low complexity" evidence="1">
    <location>
        <begin position="268"/>
        <end position="281"/>
    </location>
</feature>
<dbReference type="InterPro" id="IPR036389">
    <property type="entry name" value="RNase_III_sf"/>
</dbReference>
<dbReference type="GO" id="GO:0005762">
    <property type="term" value="C:mitochondrial large ribosomal subunit"/>
    <property type="evidence" value="ECO:0007669"/>
    <property type="project" value="InterPro"/>
</dbReference>
<dbReference type="PANTHER" id="PTHR28160:SF1">
    <property type="entry name" value="LARGE RIBOSOMAL SUBUNIT PROTEIN ML57"/>
    <property type="match status" value="1"/>
</dbReference>
<dbReference type="GO" id="GO:0032543">
    <property type="term" value="P:mitochondrial translation"/>
    <property type="evidence" value="ECO:0007669"/>
    <property type="project" value="InterPro"/>
</dbReference>
<feature type="compositionally biased region" description="Basic and acidic residues" evidence="1">
    <location>
        <begin position="19"/>
        <end position="57"/>
    </location>
</feature>
<comment type="caution">
    <text evidence="2">The sequence shown here is derived from an EMBL/GenBank/DDBJ whole genome shotgun (WGS) entry which is preliminary data.</text>
</comment>
<protein>
    <recommendedName>
        <fullName evidence="4">RNase III domain-containing protein</fullName>
    </recommendedName>
</protein>
<dbReference type="Proteomes" id="UP000308199">
    <property type="component" value="Unassembled WGS sequence"/>
</dbReference>
<evidence type="ECO:0000313" key="2">
    <source>
        <dbReference type="EMBL" id="THH07038.1"/>
    </source>
</evidence>
<keyword evidence="3" id="KW-1185">Reference proteome</keyword>
<organism evidence="2 3">
    <name type="scientific">Phellinidium pouzarii</name>
    <dbReference type="NCBI Taxonomy" id="167371"/>
    <lineage>
        <taxon>Eukaryota</taxon>
        <taxon>Fungi</taxon>
        <taxon>Dikarya</taxon>
        <taxon>Basidiomycota</taxon>
        <taxon>Agaricomycotina</taxon>
        <taxon>Agaricomycetes</taxon>
        <taxon>Hymenochaetales</taxon>
        <taxon>Hymenochaetaceae</taxon>
        <taxon>Phellinidium</taxon>
    </lineage>
</organism>